<sequence>MKLSSAVLATLAASVSAVEVDYFKTRANCSNGAVRNSLTIPDGSSGATCYKFTTSAQAVRFGKNGGTQVASGCNLIGFSDASCGTMVTLQVTGPSDAGQCYSTAGSDVVGSFYYICGLSLPTSE</sequence>
<dbReference type="Proteomes" id="UP001337655">
    <property type="component" value="Unassembled WGS sequence"/>
</dbReference>
<keyword evidence="1" id="KW-0732">Signal</keyword>
<dbReference type="AlphaFoldDB" id="A0AAV9PRN4"/>
<comment type="caution">
    <text evidence="2">The sequence shown here is derived from an EMBL/GenBank/DDBJ whole genome shotgun (WGS) entry which is preliminary data.</text>
</comment>
<accession>A0AAV9PRN4</accession>
<keyword evidence="3" id="KW-1185">Reference proteome</keyword>
<feature type="chain" id="PRO_5043754258" evidence="1">
    <location>
        <begin position="18"/>
        <end position="124"/>
    </location>
</feature>
<dbReference type="GeneID" id="89921956"/>
<proteinExistence type="predicted"/>
<evidence type="ECO:0000256" key="1">
    <source>
        <dbReference type="SAM" id="SignalP"/>
    </source>
</evidence>
<evidence type="ECO:0000313" key="2">
    <source>
        <dbReference type="EMBL" id="KAK5175467.1"/>
    </source>
</evidence>
<feature type="signal peptide" evidence="1">
    <location>
        <begin position="1"/>
        <end position="17"/>
    </location>
</feature>
<name>A0AAV9PRN4_9PEZI</name>
<evidence type="ECO:0000313" key="3">
    <source>
        <dbReference type="Proteomes" id="UP001337655"/>
    </source>
</evidence>
<dbReference type="EMBL" id="JAVRRT010000001">
    <property type="protein sequence ID" value="KAK5175467.1"/>
    <property type="molecule type" value="Genomic_DNA"/>
</dbReference>
<dbReference type="RefSeq" id="XP_064664105.1">
    <property type="nucleotide sequence ID" value="XM_064797871.1"/>
</dbReference>
<gene>
    <name evidence="2" type="ORF">LTR77_000606</name>
</gene>
<protein>
    <submittedName>
        <fullName evidence="2">Uncharacterized protein</fullName>
    </submittedName>
</protein>
<reference evidence="2 3" key="1">
    <citation type="submission" date="2023-08" db="EMBL/GenBank/DDBJ databases">
        <title>Black Yeasts Isolated from many extreme environments.</title>
        <authorList>
            <person name="Coleine C."/>
            <person name="Stajich J.E."/>
            <person name="Selbmann L."/>
        </authorList>
    </citation>
    <scope>NUCLEOTIDE SEQUENCE [LARGE SCALE GENOMIC DNA]</scope>
    <source>
        <strain evidence="2 3">CCFEE 5935</strain>
    </source>
</reference>
<organism evidence="2 3">
    <name type="scientific">Saxophila tyrrhenica</name>
    <dbReference type="NCBI Taxonomy" id="1690608"/>
    <lineage>
        <taxon>Eukaryota</taxon>
        <taxon>Fungi</taxon>
        <taxon>Dikarya</taxon>
        <taxon>Ascomycota</taxon>
        <taxon>Pezizomycotina</taxon>
        <taxon>Dothideomycetes</taxon>
        <taxon>Dothideomycetidae</taxon>
        <taxon>Mycosphaerellales</taxon>
        <taxon>Extremaceae</taxon>
        <taxon>Saxophila</taxon>
    </lineage>
</organism>